<evidence type="ECO:0000256" key="13">
    <source>
        <dbReference type="HAMAP-Rule" id="MF_00409"/>
    </source>
</evidence>
<dbReference type="GO" id="GO:0005524">
    <property type="term" value="F:ATP binding"/>
    <property type="evidence" value="ECO:0007669"/>
    <property type="project" value="UniProtKB-UniRule"/>
</dbReference>
<dbReference type="InterPro" id="IPR003758">
    <property type="entry name" value="LpxK"/>
</dbReference>
<dbReference type="RefSeq" id="WP_109618883.1">
    <property type="nucleotide sequence ID" value="NZ_QGDO01000003.1"/>
</dbReference>
<evidence type="ECO:0000256" key="10">
    <source>
        <dbReference type="ARBA" id="ARBA00022840"/>
    </source>
</evidence>
<evidence type="ECO:0000256" key="5">
    <source>
        <dbReference type="ARBA" id="ARBA00022516"/>
    </source>
</evidence>
<comment type="similarity">
    <text evidence="13">Belongs to the LpxK family.</text>
</comment>
<keyword evidence="7 13" id="KW-0808">Transferase</keyword>
<dbReference type="AlphaFoldDB" id="A0A315ZBK4"/>
<keyword evidence="10 13" id="KW-0067">ATP-binding</keyword>
<keyword evidence="6 13" id="KW-0441">Lipid A biosynthesis</keyword>
<dbReference type="HAMAP" id="MF_00409">
    <property type="entry name" value="LpxK"/>
    <property type="match status" value="1"/>
</dbReference>
<dbReference type="PANTHER" id="PTHR42724">
    <property type="entry name" value="TETRAACYLDISACCHARIDE 4'-KINASE"/>
    <property type="match status" value="1"/>
</dbReference>
<keyword evidence="11 13" id="KW-0443">Lipid metabolism</keyword>
<dbReference type="UniPathway" id="UPA00359">
    <property type="reaction ID" value="UER00482"/>
</dbReference>
<dbReference type="EMBL" id="QGDO01000003">
    <property type="protein sequence ID" value="PWJ42168.1"/>
    <property type="molecule type" value="Genomic_DNA"/>
</dbReference>
<evidence type="ECO:0000256" key="12">
    <source>
        <dbReference type="ARBA" id="ARBA00029757"/>
    </source>
</evidence>
<dbReference type="GO" id="GO:0005886">
    <property type="term" value="C:plasma membrane"/>
    <property type="evidence" value="ECO:0007669"/>
    <property type="project" value="TreeGrafter"/>
</dbReference>
<evidence type="ECO:0000256" key="1">
    <source>
        <dbReference type="ARBA" id="ARBA00002274"/>
    </source>
</evidence>
<dbReference type="Proteomes" id="UP000245535">
    <property type="component" value="Unassembled WGS sequence"/>
</dbReference>
<keyword evidence="9 13" id="KW-0418">Kinase</keyword>
<gene>
    <name evidence="13" type="primary">lpxK</name>
    <name evidence="14" type="ORF">BC781_103418</name>
</gene>
<dbReference type="PANTHER" id="PTHR42724:SF1">
    <property type="entry name" value="TETRAACYLDISACCHARIDE 4'-KINASE, MITOCHONDRIAL-RELATED"/>
    <property type="match status" value="1"/>
</dbReference>
<evidence type="ECO:0000313" key="15">
    <source>
        <dbReference type="Proteomes" id="UP000245535"/>
    </source>
</evidence>
<evidence type="ECO:0000256" key="7">
    <source>
        <dbReference type="ARBA" id="ARBA00022679"/>
    </source>
</evidence>
<comment type="caution">
    <text evidence="14">The sequence shown here is derived from an EMBL/GenBank/DDBJ whole genome shotgun (WGS) entry which is preliminary data.</text>
</comment>
<dbReference type="EC" id="2.7.1.130" evidence="3 13"/>
<organism evidence="14 15">
    <name type="scientific">Sediminitomix flava</name>
    <dbReference type="NCBI Taxonomy" id="379075"/>
    <lineage>
        <taxon>Bacteria</taxon>
        <taxon>Pseudomonadati</taxon>
        <taxon>Bacteroidota</taxon>
        <taxon>Cytophagia</taxon>
        <taxon>Cytophagales</taxon>
        <taxon>Flammeovirgaceae</taxon>
        <taxon>Sediminitomix</taxon>
    </lineage>
</organism>
<dbReference type="GO" id="GO:0009244">
    <property type="term" value="P:lipopolysaccharide core region biosynthetic process"/>
    <property type="evidence" value="ECO:0007669"/>
    <property type="project" value="TreeGrafter"/>
</dbReference>
<keyword evidence="15" id="KW-1185">Reference proteome</keyword>
<dbReference type="OrthoDB" id="9766423at2"/>
<reference evidence="14 15" key="1">
    <citation type="submission" date="2018-03" db="EMBL/GenBank/DDBJ databases">
        <title>Genomic Encyclopedia of Archaeal and Bacterial Type Strains, Phase II (KMG-II): from individual species to whole genera.</title>
        <authorList>
            <person name="Goeker M."/>
        </authorList>
    </citation>
    <scope>NUCLEOTIDE SEQUENCE [LARGE SCALE GENOMIC DNA]</scope>
    <source>
        <strain evidence="14 15">DSM 28229</strain>
    </source>
</reference>
<feature type="binding site" evidence="13">
    <location>
        <begin position="48"/>
        <end position="55"/>
    </location>
    <ligand>
        <name>ATP</name>
        <dbReference type="ChEBI" id="CHEBI:30616"/>
    </ligand>
</feature>
<evidence type="ECO:0000313" key="14">
    <source>
        <dbReference type="EMBL" id="PWJ42168.1"/>
    </source>
</evidence>
<keyword evidence="8 13" id="KW-0547">Nucleotide-binding</keyword>
<evidence type="ECO:0000256" key="11">
    <source>
        <dbReference type="ARBA" id="ARBA00023098"/>
    </source>
</evidence>
<dbReference type="NCBIfam" id="TIGR00682">
    <property type="entry name" value="lpxK"/>
    <property type="match status" value="1"/>
</dbReference>
<sequence>MNNVLKTVLRPLGGLYGGIMSFRNFLYKKNIFRASQFDLKIISVGNLSVGGTGKTPHVELLVSLFEDEYNLGILSRGYGRRTKGFLLANEHPTAQEIGDEPAQYQSKFGEKHVVAVGEERAMAIPQMLYQHENINMIILDDAFQHRAVDRDVNIMLTEFQRPFYDDFIMPAGRLREKRIGASRADIVIITKCPADLSKTQAAQMSTEVQRYAGEDTPVFFSSIKYGKLKSVQNHNETLDWADKTYLLTGIANANPMKEYISHYSQIIHHDEKADHFHYSEFRVEKILERFEKETSGNGMIVTTEKDMVKLTNPSILELLKGKSIAYLPIEIDILFDKKDELKSEITKKL</sequence>
<keyword evidence="5 13" id="KW-0444">Lipid biosynthesis</keyword>
<evidence type="ECO:0000256" key="6">
    <source>
        <dbReference type="ARBA" id="ARBA00022556"/>
    </source>
</evidence>
<name>A0A315ZBK4_SEDFL</name>
<proteinExistence type="inferred from homology"/>
<evidence type="ECO:0000256" key="8">
    <source>
        <dbReference type="ARBA" id="ARBA00022741"/>
    </source>
</evidence>
<dbReference type="SUPFAM" id="SSF52540">
    <property type="entry name" value="P-loop containing nucleoside triphosphate hydrolases"/>
    <property type="match status" value="1"/>
</dbReference>
<protein>
    <recommendedName>
        <fullName evidence="4 13">Tetraacyldisaccharide 4'-kinase</fullName>
        <ecNumber evidence="3 13">2.7.1.130</ecNumber>
    </recommendedName>
    <alternativeName>
        <fullName evidence="12 13">Lipid A 4'-kinase</fullName>
    </alternativeName>
</protein>
<dbReference type="GO" id="GO:0009029">
    <property type="term" value="F:lipid-A 4'-kinase activity"/>
    <property type="evidence" value="ECO:0007669"/>
    <property type="project" value="UniProtKB-UniRule"/>
</dbReference>
<comment type="catalytic activity">
    <reaction evidence="13">
        <text>a lipid A disaccharide + ATP = a lipid IVA + ADP + H(+)</text>
        <dbReference type="Rhea" id="RHEA:67840"/>
        <dbReference type="ChEBI" id="CHEBI:15378"/>
        <dbReference type="ChEBI" id="CHEBI:30616"/>
        <dbReference type="ChEBI" id="CHEBI:176343"/>
        <dbReference type="ChEBI" id="CHEBI:176425"/>
        <dbReference type="ChEBI" id="CHEBI:456216"/>
        <dbReference type="EC" id="2.7.1.130"/>
    </reaction>
</comment>
<accession>A0A315ZBK4</accession>
<evidence type="ECO:0000256" key="9">
    <source>
        <dbReference type="ARBA" id="ARBA00022777"/>
    </source>
</evidence>
<evidence type="ECO:0000256" key="2">
    <source>
        <dbReference type="ARBA" id="ARBA00004870"/>
    </source>
</evidence>
<dbReference type="GO" id="GO:0009245">
    <property type="term" value="P:lipid A biosynthetic process"/>
    <property type="evidence" value="ECO:0007669"/>
    <property type="project" value="UniProtKB-UniRule"/>
</dbReference>
<comment type="pathway">
    <text evidence="2 13">Glycolipid biosynthesis; lipid IV(A) biosynthesis; lipid IV(A) from (3R)-3-hydroxytetradecanoyl-[acyl-carrier-protein] and UDP-N-acetyl-alpha-D-glucosamine: step 6/6.</text>
</comment>
<dbReference type="Pfam" id="PF02606">
    <property type="entry name" value="LpxK"/>
    <property type="match status" value="1"/>
</dbReference>
<evidence type="ECO:0000256" key="4">
    <source>
        <dbReference type="ARBA" id="ARBA00016436"/>
    </source>
</evidence>
<evidence type="ECO:0000256" key="3">
    <source>
        <dbReference type="ARBA" id="ARBA00012071"/>
    </source>
</evidence>
<comment type="function">
    <text evidence="1 13">Transfers the gamma-phosphate of ATP to the 4'-position of a tetraacyldisaccharide 1-phosphate intermediate (termed DS-1-P) to form tetraacyldisaccharide 1,4'-bis-phosphate (lipid IVA).</text>
</comment>
<dbReference type="InterPro" id="IPR027417">
    <property type="entry name" value="P-loop_NTPase"/>
</dbReference>